<evidence type="ECO:0000313" key="5">
    <source>
        <dbReference type="EMBL" id="MBG0778884.1"/>
    </source>
</evidence>
<dbReference type="Gene3D" id="3.30.390.50">
    <property type="entry name" value="CO dehydrogenase flavoprotein, C-terminal domain"/>
    <property type="match status" value="1"/>
</dbReference>
<reference evidence="5" key="1">
    <citation type="submission" date="2020-07" db="EMBL/GenBank/DDBJ databases">
        <title>Severe corrosion of carbon steel in oil field produced water can be linked to methanogenic archaea containing a special type of NiFe hydrogenase.</title>
        <authorList>
            <person name="Lahme S."/>
            <person name="Mand J."/>
            <person name="Longwell J."/>
            <person name="Smith R."/>
            <person name="Enning D."/>
        </authorList>
    </citation>
    <scope>NUCLEOTIDE SEQUENCE</scope>
    <source>
        <strain evidence="5">MIC098Bin6</strain>
    </source>
</reference>
<dbReference type="Gene3D" id="3.30.43.10">
    <property type="entry name" value="Uridine Diphospho-n-acetylenolpyruvylglucosamine Reductase, domain 2"/>
    <property type="match status" value="1"/>
</dbReference>
<dbReference type="SUPFAM" id="SSF55447">
    <property type="entry name" value="CO dehydrogenase flavoprotein C-terminal domain-like"/>
    <property type="match status" value="1"/>
</dbReference>
<keyword evidence="3" id="KW-0560">Oxidoreductase</keyword>
<dbReference type="InterPro" id="IPR016169">
    <property type="entry name" value="FAD-bd_PCMH_sub2"/>
</dbReference>
<dbReference type="GO" id="GO:0016491">
    <property type="term" value="F:oxidoreductase activity"/>
    <property type="evidence" value="ECO:0007669"/>
    <property type="project" value="UniProtKB-KW"/>
</dbReference>
<dbReference type="InterPro" id="IPR016166">
    <property type="entry name" value="FAD-bd_PCMH"/>
</dbReference>
<dbReference type="InterPro" id="IPR051312">
    <property type="entry name" value="Diverse_Substr_Oxidored"/>
</dbReference>
<dbReference type="Gene3D" id="3.30.465.10">
    <property type="match status" value="1"/>
</dbReference>
<dbReference type="InterPro" id="IPR036683">
    <property type="entry name" value="CO_DH_flav_C_dom_sf"/>
</dbReference>
<evidence type="ECO:0000313" key="6">
    <source>
        <dbReference type="Proteomes" id="UP000706172"/>
    </source>
</evidence>
<dbReference type="AlphaFoldDB" id="A0A931CW53"/>
<feature type="domain" description="FAD-binding PCMH-type" evidence="4">
    <location>
        <begin position="1"/>
        <end position="177"/>
    </location>
</feature>
<keyword evidence="1" id="KW-0285">Flavoprotein</keyword>
<dbReference type="PANTHER" id="PTHR42659:SF2">
    <property type="entry name" value="XANTHINE DEHYDROGENASE SUBUNIT C-RELATED"/>
    <property type="match status" value="1"/>
</dbReference>
<dbReference type="PROSITE" id="PS51387">
    <property type="entry name" value="FAD_PCMH"/>
    <property type="match status" value="1"/>
</dbReference>
<dbReference type="InterPro" id="IPR002346">
    <property type="entry name" value="Mopterin_DH_FAD-bd"/>
</dbReference>
<dbReference type="SUPFAM" id="SSF56176">
    <property type="entry name" value="FAD-binding/transporter-associated domain-like"/>
    <property type="match status" value="1"/>
</dbReference>
<name>A0A931CW53_9BACT</name>
<organism evidence="5 6">
    <name type="scientific">Desulfotignum balticum</name>
    <dbReference type="NCBI Taxonomy" id="115781"/>
    <lineage>
        <taxon>Bacteria</taxon>
        <taxon>Pseudomonadati</taxon>
        <taxon>Thermodesulfobacteriota</taxon>
        <taxon>Desulfobacteria</taxon>
        <taxon>Desulfobacterales</taxon>
        <taxon>Desulfobacteraceae</taxon>
        <taxon>Desulfotignum</taxon>
    </lineage>
</organism>
<gene>
    <name evidence="5" type="ORF">H0S81_03025</name>
</gene>
<sequence length="292" mass="31353">MLLPKFEFHEPESIEKALVLKKQFNSGARFLAGGTDLLVYLKKKIVSTDHVISLQRIDGLSRIQENESDLFIGACTTMAAISRHPVVQKRFGALKSGADNMGTHLIRNRATIGGNVCNASPAGDTLPALLVYDAVALVESPDGKREIPLTDFFKGPGKTDLKNDDILTGFRLPYPPDHSGAHYIQLGKRKSAEINVVNAASFLTCDPGTGEILSARIALGSVAPTPIRAPKAEAALMGRTAGEETFNAAAETARFKDCSPIDDFRGSAAYRRAMVGVLTKRTLAAAFDQARA</sequence>
<evidence type="ECO:0000259" key="4">
    <source>
        <dbReference type="PROSITE" id="PS51387"/>
    </source>
</evidence>
<dbReference type="EMBL" id="JACCQK010000134">
    <property type="protein sequence ID" value="MBG0778884.1"/>
    <property type="molecule type" value="Genomic_DNA"/>
</dbReference>
<dbReference type="GO" id="GO:0071949">
    <property type="term" value="F:FAD binding"/>
    <property type="evidence" value="ECO:0007669"/>
    <property type="project" value="InterPro"/>
</dbReference>
<evidence type="ECO:0000256" key="2">
    <source>
        <dbReference type="ARBA" id="ARBA00022827"/>
    </source>
</evidence>
<proteinExistence type="predicted"/>
<evidence type="ECO:0000256" key="3">
    <source>
        <dbReference type="ARBA" id="ARBA00023002"/>
    </source>
</evidence>
<dbReference type="Pfam" id="PF00941">
    <property type="entry name" value="FAD_binding_5"/>
    <property type="match status" value="1"/>
</dbReference>
<dbReference type="InterPro" id="IPR005107">
    <property type="entry name" value="CO_DH_flav_C"/>
</dbReference>
<dbReference type="Pfam" id="PF03450">
    <property type="entry name" value="CO_deh_flav_C"/>
    <property type="match status" value="1"/>
</dbReference>
<dbReference type="InterPro" id="IPR036318">
    <property type="entry name" value="FAD-bd_PCMH-like_sf"/>
</dbReference>
<evidence type="ECO:0000256" key="1">
    <source>
        <dbReference type="ARBA" id="ARBA00022630"/>
    </source>
</evidence>
<protein>
    <submittedName>
        <fullName evidence="5">Xanthine dehydrogenase family protein subunit M</fullName>
    </submittedName>
</protein>
<dbReference type="PANTHER" id="PTHR42659">
    <property type="entry name" value="XANTHINE DEHYDROGENASE SUBUNIT C-RELATED"/>
    <property type="match status" value="1"/>
</dbReference>
<keyword evidence="2" id="KW-0274">FAD</keyword>
<dbReference type="Proteomes" id="UP000706172">
    <property type="component" value="Unassembled WGS sequence"/>
</dbReference>
<accession>A0A931CW53</accession>
<dbReference type="SMART" id="SM01092">
    <property type="entry name" value="CO_deh_flav_C"/>
    <property type="match status" value="1"/>
</dbReference>
<comment type="caution">
    <text evidence="5">The sequence shown here is derived from an EMBL/GenBank/DDBJ whole genome shotgun (WGS) entry which is preliminary data.</text>
</comment>
<dbReference type="InterPro" id="IPR016167">
    <property type="entry name" value="FAD-bd_PCMH_sub1"/>
</dbReference>